<organism evidence="1 2">
    <name type="scientific">Amedibacillus dolichus</name>
    <dbReference type="NCBI Taxonomy" id="31971"/>
    <lineage>
        <taxon>Bacteria</taxon>
        <taxon>Bacillati</taxon>
        <taxon>Bacillota</taxon>
        <taxon>Erysipelotrichia</taxon>
        <taxon>Erysipelotrichales</taxon>
        <taxon>Erysipelotrichaceae</taxon>
        <taxon>Amedibacillus</taxon>
    </lineage>
</organism>
<protein>
    <submittedName>
        <fullName evidence="1">DUF4299 family protein</fullName>
    </submittedName>
</protein>
<dbReference type="EMBL" id="JAUDCG010000020">
    <property type="protein sequence ID" value="MDM8157166.1"/>
    <property type="molecule type" value="Genomic_DNA"/>
</dbReference>
<keyword evidence="2" id="KW-1185">Reference proteome</keyword>
<comment type="caution">
    <text evidence="1">The sequence shown here is derived from an EMBL/GenBank/DDBJ whole genome shotgun (WGS) entry which is preliminary data.</text>
</comment>
<reference evidence="2" key="2">
    <citation type="submission" date="2023-06" db="EMBL/GenBank/DDBJ databases">
        <title>Identification and characterization of horizontal gene transfer across gut microbiota members of farm animals based on homology search.</title>
        <authorList>
            <person name="Zeman M."/>
            <person name="Kubasova T."/>
            <person name="Jahodarova E."/>
            <person name="Nykrynova M."/>
            <person name="Rychlik I."/>
        </authorList>
    </citation>
    <scope>NUCLEOTIDE SEQUENCE [LARGE SCALE GENOMIC DNA]</scope>
    <source>
        <strain evidence="2">ET39</strain>
    </source>
</reference>
<dbReference type="Proteomes" id="UP001529340">
    <property type="component" value="Unassembled WGS sequence"/>
</dbReference>
<name>A0ABT7UC10_9FIRM</name>
<reference evidence="1 2" key="3">
    <citation type="submission" date="2023-06" db="EMBL/GenBank/DDBJ databases">
        <authorList>
            <person name="Zeman M."/>
            <person name="Kubasova T."/>
            <person name="Jahodarova E."/>
            <person name="Nykrynova M."/>
            <person name="Rychlik I."/>
        </authorList>
    </citation>
    <scope>NUCLEOTIDE SEQUENCE [LARGE SCALE GENOMIC DNA]</scope>
    <source>
        <strain evidence="1 2">ET39</strain>
    </source>
</reference>
<evidence type="ECO:0000313" key="1">
    <source>
        <dbReference type="EMBL" id="MDM8157166.1"/>
    </source>
</evidence>
<dbReference type="RefSeq" id="WP_289607628.1">
    <property type="nucleotide sequence ID" value="NZ_JAUDCG010000020.1"/>
</dbReference>
<reference evidence="1 2" key="1">
    <citation type="submission" date="2023-06" db="EMBL/GenBank/DDBJ databases">
        <title>Identification and characterization of horizontal gene transfer across gut microbiota members of farm animals based on homology search.</title>
        <authorList>
            <person name="Schwarzerova J."/>
            <person name="Nykrynova M."/>
            <person name="Jureckova K."/>
            <person name="Cejkova D."/>
            <person name="Rychlik I."/>
        </authorList>
    </citation>
    <scope>NUCLEOTIDE SEQUENCE [LARGE SCALE GENOMIC DNA]</scope>
    <source>
        <strain evidence="1 2">ET39</strain>
    </source>
</reference>
<sequence>MSNVVRIRQDQETLQTIDLSFLKEWLMRQQLYFGVLNEAYALENYEKTDADIRGIRFVIFDRQCFGRGFQLLVEENYDLELALNAFATERDVQSFFLGIRDLCETLAVDEFEQEGERCFLDQIDALYKELIKQNRWLVKHRLQERTTIFGCIYPIMIEESLIRHLALLEEPAAYRLYERYLDEKQHVEAYYGKPVVLKEESERTARYPLVEGALTILPLEGDWPQAYQLHELPQIQSWSVFLLKKKGEEGDLRREANIPYAEFMKLVRPLKCPRFDAAHILVAYDEAMDREVRAWQREQGKKRMIRWLSNERELGGPPARIEFVSAFTDADDVRCAIYKYKKSRFDKWLLGITSERGTFSEFREYREECAQTDARELLERLKTFWKRKAQEIERKEEGEKYDQVGID</sequence>
<proteinExistence type="predicted"/>
<dbReference type="Pfam" id="PF14132">
    <property type="entry name" value="DUF4299"/>
    <property type="match status" value="1"/>
</dbReference>
<dbReference type="InterPro" id="IPR025387">
    <property type="entry name" value="DUF4299"/>
</dbReference>
<gene>
    <name evidence="1" type="ORF">QUV96_05870</name>
</gene>
<evidence type="ECO:0000313" key="2">
    <source>
        <dbReference type="Proteomes" id="UP001529340"/>
    </source>
</evidence>
<accession>A0ABT7UC10</accession>